<feature type="compositionally biased region" description="Basic and acidic residues" evidence="7">
    <location>
        <begin position="1333"/>
        <end position="1348"/>
    </location>
</feature>
<evidence type="ECO:0000259" key="9">
    <source>
        <dbReference type="PROSITE" id="PS51192"/>
    </source>
</evidence>
<feature type="compositionally biased region" description="Basic and acidic residues" evidence="7">
    <location>
        <begin position="1434"/>
        <end position="1463"/>
    </location>
</feature>
<name>L8HIW8_ACACF</name>
<keyword evidence="5" id="KW-0067">ATP-binding</keyword>
<dbReference type="InterPro" id="IPR023780">
    <property type="entry name" value="Chromo_domain"/>
</dbReference>
<organism evidence="11 12">
    <name type="scientific">Acanthamoeba castellanii (strain ATCC 30010 / Neff)</name>
    <dbReference type="NCBI Taxonomy" id="1257118"/>
    <lineage>
        <taxon>Eukaryota</taxon>
        <taxon>Amoebozoa</taxon>
        <taxon>Discosea</taxon>
        <taxon>Longamoebia</taxon>
        <taxon>Centramoebida</taxon>
        <taxon>Acanthamoebidae</taxon>
        <taxon>Acanthamoeba</taxon>
    </lineage>
</organism>
<evidence type="ECO:0000256" key="7">
    <source>
        <dbReference type="SAM" id="MobiDB-lite"/>
    </source>
</evidence>
<dbReference type="InterPro" id="IPR027417">
    <property type="entry name" value="P-loop_NTPase"/>
</dbReference>
<dbReference type="GO" id="GO:0003682">
    <property type="term" value="F:chromatin binding"/>
    <property type="evidence" value="ECO:0007669"/>
    <property type="project" value="TreeGrafter"/>
</dbReference>
<dbReference type="CDD" id="cd18793">
    <property type="entry name" value="SF2_C_SNF"/>
    <property type="match status" value="1"/>
</dbReference>
<dbReference type="InterPro" id="IPR016197">
    <property type="entry name" value="Chromo-like_dom_sf"/>
</dbReference>
<comment type="subcellular location">
    <subcellularLocation>
        <location evidence="1">Nucleus</location>
    </subcellularLocation>
</comment>
<dbReference type="Pfam" id="PF00176">
    <property type="entry name" value="SNF2-rel_dom"/>
    <property type="match status" value="1"/>
</dbReference>
<dbReference type="Proteomes" id="UP000011083">
    <property type="component" value="Unassembled WGS sequence"/>
</dbReference>
<dbReference type="PANTHER" id="PTHR45623:SF5">
    <property type="entry name" value="CHROMO DOMAIN-CONTAINING PROTEIN"/>
    <property type="match status" value="1"/>
</dbReference>
<dbReference type="STRING" id="1257118.L8HIW8"/>
<evidence type="ECO:0000313" key="11">
    <source>
        <dbReference type="EMBL" id="ELR25130.1"/>
    </source>
</evidence>
<feature type="domain" description="Helicase ATP-binding" evidence="9">
    <location>
        <begin position="208"/>
        <end position="384"/>
    </location>
</feature>
<evidence type="ECO:0000256" key="2">
    <source>
        <dbReference type="ARBA" id="ARBA00022737"/>
    </source>
</evidence>
<feature type="domain" description="Chromo" evidence="8">
    <location>
        <begin position="92"/>
        <end position="155"/>
    </location>
</feature>
<evidence type="ECO:0000256" key="4">
    <source>
        <dbReference type="ARBA" id="ARBA00022801"/>
    </source>
</evidence>
<dbReference type="GO" id="GO:0003677">
    <property type="term" value="F:DNA binding"/>
    <property type="evidence" value="ECO:0007669"/>
    <property type="project" value="TreeGrafter"/>
</dbReference>
<keyword evidence="3" id="KW-0547">Nucleotide-binding</keyword>
<feature type="region of interest" description="Disordered" evidence="7">
    <location>
        <begin position="854"/>
        <end position="926"/>
    </location>
</feature>
<evidence type="ECO:0000256" key="5">
    <source>
        <dbReference type="ARBA" id="ARBA00022840"/>
    </source>
</evidence>
<feature type="compositionally biased region" description="Basic residues" evidence="7">
    <location>
        <begin position="1"/>
        <end position="40"/>
    </location>
</feature>
<feature type="compositionally biased region" description="Acidic residues" evidence="7">
    <location>
        <begin position="887"/>
        <end position="902"/>
    </location>
</feature>
<dbReference type="SMART" id="SM00490">
    <property type="entry name" value="HELICc"/>
    <property type="match status" value="1"/>
</dbReference>
<dbReference type="InterPro" id="IPR000953">
    <property type="entry name" value="Chromo/chromo_shadow_dom"/>
</dbReference>
<evidence type="ECO:0000259" key="10">
    <source>
        <dbReference type="PROSITE" id="PS51194"/>
    </source>
</evidence>
<proteinExistence type="predicted"/>
<dbReference type="InterPro" id="IPR049730">
    <property type="entry name" value="SNF2/RAD54-like_C"/>
</dbReference>
<dbReference type="SUPFAM" id="SSF54160">
    <property type="entry name" value="Chromo domain-like"/>
    <property type="match status" value="1"/>
</dbReference>
<protein>
    <submittedName>
        <fullName evidence="11">SNF2 family Nterminal domain containing protein</fullName>
    </submittedName>
</protein>
<dbReference type="PROSITE" id="PS50013">
    <property type="entry name" value="CHROMO_2"/>
    <property type="match status" value="1"/>
</dbReference>
<dbReference type="OrthoDB" id="5857104at2759"/>
<dbReference type="GO" id="GO:0005524">
    <property type="term" value="F:ATP binding"/>
    <property type="evidence" value="ECO:0007669"/>
    <property type="project" value="UniProtKB-KW"/>
</dbReference>
<dbReference type="GeneID" id="14926173"/>
<dbReference type="Pfam" id="PF00385">
    <property type="entry name" value="Chromo"/>
    <property type="match status" value="1"/>
</dbReference>
<dbReference type="EMBL" id="KB007805">
    <property type="protein sequence ID" value="ELR25130.1"/>
    <property type="molecule type" value="Genomic_DNA"/>
</dbReference>
<dbReference type="InterPro" id="IPR038718">
    <property type="entry name" value="SNF2-like_sf"/>
</dbReference>
<keyword evidence="4" id="KW-0378">Hydrolase</keyword>
<dbReference type="GO" id="GO:0140658">
    <property type="term" value="F:ATP-dependent chromatin remodeler activity"/>
    <property type="evidence" value="ECO:0007669"/>
    <property type="project" value="TreeGrafter"/>
</dbReference>
<dbReference type="PROSITE" id="PS51194">
    <property type="entry name" value="HELICASE_CTER"/>
    <property type="match status" value="1"/>
</dbReference>
<dbReference type="GO" id="GO:0005634">
    <property type="term" value="C:nucleus"/>
    <property type="evidence" value="ECO:0007669"/>
    <property type="project" value="UniProtKB-SubCell"/>
</dbReference>
<feature type="compositionally biased region" description="Basic and acidic residues" evidence="7">
    <location>
        <begin position="41"/>
        <end position="55"/>
    </location>
</feature>
<feature type="compositionally biased region" description="Acidic residues" evidence="7">
    <location>
        <begin position="1349"/>
        <end position="1360"/>
    </location>
</feature>
<dbReference type="GO" id="GO:0016887">
    <property type="term" value="F:ATP hydrolysis activity"/>
    <property type="evidence" value="ECO:0007669"/>
    <property type="project" value="TreeGrafter"/>
</dbReference>
<keyword evidence="12" id="KW-1185">Reference proteome</keyword>
<keyword evidence="2" id="KW-0677">Repeat</keyword>
<dbReference type="KEGG" id="acan:ACA1_288510"/>
<dbReference type="SUPFAM" id="SSF52540">
    <property type="entry name" value="P-loop containing nucleoside triphosphate hydrolases"/>
    <property type="match status" value="2"/>
</dbReference>
<dbReference type="Pfam" id="PF00271">
    <property type="entry name" value="Helicase_C"/>
    <property type="match status" value="1"/>
</dbReference>
<dbReference type="Gene3D" id="1.10.10.60">
    <property type="entry name" value="Homeodomain-like"/>
    <property type="match status" value="1"/>
</dbReference>
<feature type="compositionally biased region" description="Low complexity" evidence="7">
    <location>
        <begin position="1415"/>
        <end position="1426"/>
    </location>
</feature>
<dbReference type="CDD" id="cd17995">
    <property type="entry name" value="DEXHc_CHD6_7_8_9"/>
    <property type="match status" value="1"/>
</dbReference>
<feature type="compositionally biased region" description="Low complexity" evidence="7">
    <location>
        <begin position="1506"/>
        <end position="1517"/>
    </location>
</feature>
<dbReference type="InterPro" id="IPR014001">
    <property type="entry name" value="Helicase_ATP-bd"/>
</dbReference>
<dbReference type="VEuPathDB" id="AmoebaDB:ACA1_288510"/>
<dbReference type="PANTHER" id="PTHR45623">
    <property type="entry name" value="CHROMODOMAIN-HELICASE-DNA-BINDING PROTEIN 3-RELATED-RELATED"/>
    <property type="match status" value="1"/>
</dbReference>
<dbReference type="SMART" id="SM00487">
    <property type="entry name" value="DEXDc"/>
    <property type="match status" value="1"/>
</dbReference>
<dbReference type="InterPro" id="IPR001650">
    <property type="entry name" value="Helicase_C-like"/>
</dbReference>
<dbReference type="GO" id="GO:0042393">
    <property type="term" value="F:histone binding"/>
    <property type="evidence" value="ECO:0007669"/>
    <property type="project" value="TreeGrafter"/>
</dbReference>
<gene>
    <name evidence="11" type="ORF">ACA1_288510</name>
</gene>
<dbReference type="GO" id="GO:0000785">
    <property type="term" value="C:chromatin"/>
    <property type="evidence" value="ECO:0007669"/>
    <property type="project" value="TreeGrafter"/>
</dbReference>
<dbReference type="Gene3D" id="3.40.50.300">
    <property type="entry name" value="P-loop containing nucleotide triphosphate hydrolases"/>
    <property type="match status" value="1"/>
</dbReference>
<sequence length="1517" mass="173929">MTTRWTRKRRRRRKRTKWRKRKRKRKRRKKRKMKTTRRKRKAEEAEDKKKQSKKEEDEENEDEEEEEEDEVAPERKFLEELVEAGHFDRDVVRVDRVVARREAKGGPEYLIKWRTLPYEDATWEAEAELRLLAPNWAKKLRQFKAREKLPSLASRLTVCTTGAHNIQQKTFRRPKPSAFDDDAEYVPNYSDPNLTLRDYQVEGIKWLVYCWYKRRNSILADEMGLGKTLQSVSILQYLVQEEENRGPFLVVAPMSTIEQWRREVEGRTFMNCVVFHGTEEARNLIRKHEFHYTDSRGRRVGGSGLYKFHVLITTFEMVLKETFLGNIDWQYMVIDEGHRIKSKKTKLFQQLFQYNAQHKLILTGTPMQNHIEELWTMLHFLNPEEFDDVDEFKVEYGDLKTKEQVDKLQASLRPYMLRRMKEDVDKTIPLKEETIVEVELTSTQKKYYRAILDKNREFLYRGAKSNSNLPQLTNILMELRKCCNHPYLIAGAERRILDDAPPCKGASAEEKDVLAHQALVNSSSKLVLLDKLLTKLREDGHKVLIFSQMVMMLDILEDYLIMRGFPMERLDGGVGRRDRQAAIDRFTNPEVDSFAFLLSTRAGGLGLNLTAANTVIIYDSDWNPQNDLQAQARAHRIGQTQQVKIYRFVTRNTYESYMLDIVSKKLGLESAIMNDDDEMKKEDIDKLLKYGAYHLFQEDAEEQKRQEHVMLNEDIHSILGRAHTIQYDRDTEEKGAAAAFKGLSKVTYATSSSDMDINLDDDNFWEKVLPEMKTSKSLAARVAAGQVETEAQREEFIRDITALVEEVKEGMMSRSASYAYQSAHSGRELHAFLVKLITHKSFTDKERERLMELQAEVGDGKRTRTQVQRMGQERGRRGHRAAKAVAEDEGEEASEYEAEESDGSSPSEAGGKTGRQGQPGGGKGPVRETLQVRRERLSGAWNAKQLKVLKSWLLASGYGRWQELLEDNYNLNITKHPEQVQALAECLIQLCFHNSDPAAKDAADKPRSRKRQYRQILEEKSFYAQVLSDSLSGTLTDLMTMHKKWAAAHAKKPVNVEGTMEVDVLVRDGVGRMNGFDGKYWPGHVLYVEVKVRDPEKDQVQLFLLVSLLSDAKHIDAGYLRTYPLTKKKADEEFYTAVVHAPGFEGKYSLDVVYFETRQYPNSTNAKGKFTERRCSMHVWHEMSPTEAAGAEGAAVEGGEAANKPKLSLTTAAATPTAFRFSVVPHPLVSGEPIESLQRQRKQYNVRLFILRHLKALIEQHEKKWDTLEMPKLNLNLPADWWTAQDDRNLLLGVHRHGWGRVKDLRDNVELGFSTAALRARTQKKGKATTSGNDKKKKGEEKKEKEKKDDEEEEEEEEDDQKSKKGDDGDVDDPDFPTAATLNKRLTRLVEELATTAKPTPPPTAKSPTKKVVKTTKAASSSSSKKTTTKKKDKVKDTKEKEKTKKKTKKDEAKPSKGKETTKSTKAKTSSTNGAKQSASESNGKHDEGEDEGDFVTRPVKKAKRTTTTTKPSSSSK</sequence>
<feature type="compositionally biased region" description="Gly residues" evidence="7">
    <location>
        <begin position="911"/>
        <end position="924"/>
    </location>
</feature>
<dbReference type="Gene3D" id="2.40.50.40">
    <property type="match status" value="1"/>
</dbReference>
<feature type="compositionally biased region" description="Polar residues" evidence="7">
    <location>
        <begin position="1473"/>
        <end position="1482"/>
    </location>
</feature>
<dbReference type="PROSITE" id="PS51192">
    <property type="entry name" value="HELICASE_ATP_BIND_1"/>
    <property type="match status" value="1"/>
</dbReference>
<reference evidence="11 12" key="1">
    <citation type="journal article" date="2013" name="Genome Biol.">
        <title>Genome of Acanthamoeba castellanii highlights extensive lateral gene transfer and early evolution of tyrosine kinase signaling.</title>
        <authorList>
            <person name="Clarke M."/>
            <person name="Lohan A.J."/>
            <person name="Liu B."/>
            <person name="Lagkouvardos I."/>
            <person name="Roy S."/>
            <person name="Zafar N."/>
            <person name="Bertelli C."/>
            <person name="Schilde C."/>
            <person name="Kianianmomeni A."/>
            <person name="Burglin T.R."/>
            <person name="Frech C."/>
            <person name="Turcotte B."/>
            <person name="Kopec K.O."/>
            <person name="Synnott J.M."/>
            <person name="Choo C."/>
            <person name="Paponov I."/>
            <person name="Finkler A."/>
            <person name="Soon Heng Tan C."/>
            <person name="Hutchins A.P."/>
            <person name="Weinmeier T."/>
            <person name="Rattei T."/>
            <person name="Chu J.S."/>
            <person name="Gimenez G."/>
            <person name="Irimia M."/>
            <person name="Rigden D.J."/>
            <person name="Fitzpatrick D.A."/>
            <person name="Lorenzo-Morales J."/>
            <person name="Bateman A."/>
            <person name="Chiu C.H."/>
            <person name="Tang P."/>
            <person name="Hegemann P."/>
            <person name="Fromm H."/>
            <person name="Raoult D."/>
            <person name="Greub G."/>
            <person name="Miranda-Saavedra D."/>
            <person name="Chen N."/>
            <person name="Nash P."/>
            <person name="Ginger M.L."/>
            <person name="Horn M."/>
            <person name="Schaap P."/>
            <person name="Caler L."/>
            <person name="Loftus B."/>
        </authorList>
    </citation>
    <scope>NUCLEOTIDE SEQUENCE [LARGE SCALE GENOMIC DNA]</scope>
    <source>
        <strain evidence="11 12">Neff</strain>
    </source>
</reference>
<feature type="region of interest" description="Disordered" evidence="7">
    <location>
        <begin position="1"/>
        <end position="73"/>
    </location>
</feature>
<feature type="domain" description="Helicase C-terminal" evidence="10">
    <location>
        <begin position="528"/>
        <end position="679"/>
    </location>
</feature>
<dbReference type="Gene3D" id="3.40.50.10810">
    <property type="entry name" value="Tandem AAA-ATPase domain"/>
    <property type="match status" value="1"/>
</dbReference>
<dbReference type="GO" id="GO:0010468">
    <property type="term" value="P:regulation of gene expression"/>
    <property type="evidence" value="ECO:0007669"/>
    <property type="project" value="TreeGrafter"/>
</dbReference>
<evidence type="ECO:0000256" key="3">
    <source>
        <dbReference type="ARBA" id="ARBA00022741"/>
    </source>
</evidence>
<evidence type="ECO:0000256" key="1">
    <source>
        <dbReference type="ARBA" id="ARBA00004123"/>
    </source>
</evidence>
<dbReference type="SMART" id="SM00298">
    <property type="entry name" value="CHROMO"/>
    <property type="match status" value="1"/>
</dbReference>
<evidence type="ECO:0000313" key="12">
    <source>
        <dbReference type="Proteomes" id="UP000011083"/>
    </source>
</evidence>
<keyword evidence="6" id="KW-0539">Nucleus</keyword>
<evidence type="ECO:0000259" key="8">
    <source>
        <dbReference type="PROSITE" id="PS50013"/>
    </source>
</evidence>
<feature type="compositionally biased region" description="Acidic residues" evidence="7">
    <location>
        <begin position="56"/>
        <end position="71"/>
    </location>
</feature>
<feature type="region of interest" description="Disordered" evidence="7">
    <location>
        <begin position="1320"/>
        <end position="1517"/>
    </location>
</feature>
<evidence type="ECO:0000256" key="6">
    <source>
        <dbReference type="ARBA" id="ARBA00023242"/>
    </source>
</evidence>
<accession>L8HIW8</accession>
<dbReference type="InterPro" id="IPR000330">
    <property type="entry name" value="SNF2_N"/>
</dbReference>
<dbReference type="RefSeq" id="XP_004367885.1">
    <property type="nucleotide sequence ID" value="XM_004367828.1"/>
</dbReference>